<reference evidence="3" key="1">
    <citation type="journal article" date="2017" name="Front. Plant Sci.">
        <title>Climate Clever Clovers: New Paradigm to Reduce the Environmental Footprint of Ruminants by Breeding Low Methanogenic Forages Utilizing Haplotype Variation.</title>
        <authorList>
            <person name="Kaur P."/>
            <person name="Appels R."/>
            <person name="Bayer P.E."/>
            <person name="Keeble-Gagnere G."/>
            <person name="Wang J."/>
            <person name="Hirakawa H."/>
            <person name="Shirasawa K."/>
            <person name="Vercoe P."/>
            <person name="Stefanova K."/>
            <person name="Durmic Z."/>
            <person name="Nichols P."/>
            <person name="Revell C."/>
            <person name="Isobe S.N."/>
            <person name="Edwards D."/>
            <person name="Erskine W."/>
        </authorList>
    </citation>
    <scope>NUCLEOTIDE SEQUENCE [LARGE SCALE GENOMIC DNA]</scope>
    <source>
        <strain evidence="3">cv. Daliak</strain>
    </source>
</reference>
<dbReference type="EMBL" id="DF973540">
    <property type="protein sequence ID" value="GAU33926.1"/>
    <property type="molecule type" value="Genomic_DNA"/>
</dbReference>
<dbReference type="Gene3D" id="3.40.50.300">
    <property type="entry name" value="P-loop containing nucleotide triphosphate hydrolases"/>
    <property type="match status" value="1"/>
</dbReference>
<dbReference type="SUPFAM" id="SSF52540">
    <property type="entry name" value="P-loop containing nucleoside triphosphate hydrolases"/>
    <property type="match status" value="1"/>
</dbReference>
<dbReference type="OrthoDB" id="1930487at2759"/>
<dbReference type="InterPro" id="IPR027417">
    <property type="entry name" value="P-loop_NTPase"/>
</dbReference>
<dbReference type="AlphaFoldDB" id="A0A2Z6MNA0"/>
<sequence>MLSELLNRQITTSICYGDTFIKKRIGGRKVFIVLDDVHNTTQLEYLCGELDDLGANSRLIFTTRDRHALRGRVDTIHEVTKWSWQDSLKFFILEAFKHSHPKKGYESVLKQAVAYAGGFPLALKVLGSHFYSRSPAFWESELNYLKNKGECFDEIQQVLQVKIKILPQRYYLPVVSMLLMG</sequence>
<dbReference type="Gene3D" id="1.10.8.430">
    <property type="entry name" value="Helical domain of apoptotic protease-activating factors"/>
    <property type="match status" value="1"/>
</dbReference>
<evidence type="ECO:0000259" key="1">
    <source>
        <dbReference type="Pfam" id="PF00931"/>
    </source>
</evidence>
<dbReference type="Proteomes" id="UP000242715">
    <property type="component" value="Unassembled WGS sequence"/>
</dbReference>
<dbReference type="Pfam" id="PF00931">
    <property type="entry name" value="NB-ARC"/>
    <property type="match status" value="1"/>
</dbReference>
<dbReference type="GO" id="GO:0006952">
    <property type="term" value="P:defense response"/>
    <property type="evidence" value="ECO:0007669"/>
    <property type="project" value="InterPro"/>
</dbReference>
<keyword evidence="3" id="KW-1185">Reference proteome</keyword>
<gene>
    <name evidence="2" type="ORF">TSUD_357250</name>
</gene>
<accession>A0A2Z6MNA0</accession>
<dbReference type="InterPro" id="IPR044974">
    <property type="entry name" value="Disease_R_plants"/>
</dbReference>
<proteinExistence type="predicted"/>
<dbReference type="GO" id="GO:0043531">
    <property type="term" value="F:ADP binding"/>
    <property type="evidence" value="ECO:0007669"/>
    <property type="project" value="InterPro"/>
</dbReference>
<feature type="domain" description="NB-ARC" evidence="1">
    <location>
        <begin position="21"/>
        <end position="98"/>
    </location>
</feature>
<dbReference type="InterPro" id="IPR042197">
    <property type="entry name" value="Apaf_helical"/>
</dbReference>
<dbReference type="PANTHER" id="PTHR11017:SF562">
    <property type="entry name" value="ADP-RIBOSYL CYCLASE_CYCLIC ADP-RIBOSE HYDROLASE"/>
    <property type="match status" value="1"/>
</dbReference>
<protein>
    <recommendedName>
        <fullName evidence="1">NB-ARC domain-containing protein</fullName>
    </recommendedName>
</protein>
<organism evidence="2 3">
    <name type="scientific">Trifolium subterraneum</name>
    <name type="common">Subterranean clover</name>
    <dbReference type="NCBI Taxonomy" id="3900"/>
    <lineage>
        <taxon>Eukaryota</taxon>
        <taxon>Viridiplantae</taxon>
        <taxon>Streptophyta</taxon>
        <taxon>Embryophyta</taxon>
        <taxon>Tracheophyta</taxon>
        <taxon>Spermatophyta</taxon>
        <taxon>Magnoliopsida</taxon>
        <taxon>eudicotyledons</taxon>
        <taxon>Gunneridae</taxon>
        <taxon>Pentapetalae</taxon>
        <taxon>rosids</taxon>
        <taxon>fabids</taxon>
        <taxon>Fabales</taxon>
        <taxon>Fabaceae</taxon>
        <taxon>Papilionoideae</taxon>
        <taxon>50 kb inversion clade</taxon>
        <taxon>NPAAA clade</taxon>
        <taxon>Hologalegina</taxon>
        <taxon>IRL clade</taxon>
        <taxon>Trifolieae</taxon>
        <taxon>Trifolium</taxon>
    </lineage>
</organism>
<dbReference type="InterPro" id="IPR002182">
    <property type="entry name" value="NB-ARC"/>
</dbReference>
<evidence type="ECO:0000313" key="2">
    <source>
        <dbReference type="EMBL" id="GAU33926.1"/>
    </source>
</evidence>
<evidence type="ECO:0000313" key="3">
    <source>
        <dbReference type="Proteomes" id="UP000242715"/>
    </source>
</evidence>
<name>A0A2Z6MNA0_TRISU</name>
<dbReference type="PRINTS" id="PR00364">
    <property type="entry name" value="DISEASERSIST"/>
</dbReference>
<dbReference type="PANTHER" id="PTHR11017">
    <property type="entry name" value="LEUCINE-RICH REPEAT-CONTAINING PROTEIN"/>
    <property type="match status" value="1"/>
</dbReference>